<dbReference type="AlphaFoldDB" id="A0AAE0N554"/>
<gene>
    <name evidence="1" type="ORF">B0H63DRAFT_454735</name>
</gene>
<organism evidence="1 2">
    <name type="scientific">Podospora didyma</name>
    <dbReference type="NCBI Taxonomy" id="330526"/>
    <lineage>
        <taxon>Eukaryota</taxon>
        <taxon>Fungi</taxon>
        <taxon>Dikarya</taxon>
        <taxon>Ascomycota</taxon>
        <taxon>Pezizomycotina</taxon>
        <taxon>Sordariomycetes</taxon>
        <taxon>Sordariomycetidae</taxon>
        <taxon>Sordariales</taxon>
        <taxon>Podosporaceae</taxon>
        <taxon>Podospora</taxon>
    </lineage>
</organism>
<keyword evidence="2" id="KW-1185">Reference proteome</keyword>
<dbReference type="Proteomes" id="UP001285441">
    <property type="component" value="Unassembled WGS sequence"/>
</dbReference>
<comment type="caution">
    <text evidence="1">The sequence shown here is derived from an EMBL/GenBank/DDBJ whole genome shotgun (WGS) entry which is preliminary data.</text>
</comment>
<accession>A0AAE0N554</accession>
<proteinExistence type="predicted"/>
<protein>
    <recommendedName>
        <fullName evidence="3">SMP domain-containing protein</fullName>
    </recommendedName>
</protein>
<sequence length="122" mass="12602">MATTQGETQTPITQELKAAAAEGRPITVAEVSTIASAESEMTGRGPAKGGAGAVAQSIHDRQENFKAKADEVLQKPAGEVTKEDAADLMRKEARAIGDNPGKDSVSAKIQSIADKNVNANNA</sequence>
<reference evidence="1" key="2">
    <citation type="submission" date="2023-06" db="EMBL/GenBank/DDBJ databases">
        <authorList>
            <consortium name="Lawrence Berkeley National Laboratory"/>
            <person name="Haridas S."/>
            <person name="Hensen N."/>
            <person name="Bonometti L."/>
            <person name="Westerberg I."/>
            <person name="Brannstrom I.O."/>
            <person name="Guillou S."/>
            <person name="Cros-Aarteil S."/>
            <person name="Calhoun S."/>
            <person name="Kuo A."/>
            <person name="Mondo S."/>
            <person name="Pangilinan J."/>
            <person name="Riley R."/>
            <person name="LaButti K."/>
            <person name="Andreopoulos B."/>
            <person name="Lipzen A."/>
            <person name="Chen C."/>
            <person name="Yanf M."/>
            <person name="Daum C."/>
            <person name="Ng V."/>
            <person name="Clum A."/>
            <person name="Steindorff A."/>
            <person name="Ohm R."/>
            <person name="Martin F."/>
            <person name="Silar P."/>
            <person name="Natvig D."/>
            <person name="Lalanne C."/>
            <person name="Gautier V."/>
            <person name="Ament-velasquez S.L."/>
            <person name="Kruys A."/>
            <person name="Hutchinson M.I."/>
            <person name="Powell A.J."/>
            <person name="Barry K."/>
            <person name="Miller A.N."/>
            <person name="Grigoriev I.V."/>
            <person name="Debuchy R."/>
            <person name="Gladieux P."/>
            <person name="Thoren M.H."/>
            <person name="Johannesson H."/>
        </authorList>
    </citation>
    <scope>NUCLEOTIDE SEQUENCE</scope>
    <source>
        <strain evidence="1">CBS 232.78</strain>
    </source>
</reference>
<reference evidence="1" key="1">
    <citation type="journal article" date="2023" name="Mol. Phylogenet. Evol.">
        <title>Genome-scale phylogeny and comparative genomics of the fungal order Sordariales.</title>
        <authorList>
            <person name="Hensen N."/>
            <person name="Bonometti L."/>
            <person name="Westerberg I."/>
            <person name="Brannstrom I.O."/>
            <person name="Guillou S."/>
            <person name="Cros-Aarteil S."/>
            <person name="Calhoun S."/>
            <person name="Haridas S."/>
            <person name="Kuo A."/>
            <person name="Mondo S."/>
            <person name="Pangilinan J."/>
            <person name="Riley R."/>
            <person name="LaButti K."/>
            <person name="Andreopoulos B."/>
            <person name="Lipzen A."/>
            <person name="Chen C."/>
            <person name="Yan M."/>
            <person name="Daum C."/>
            <person name="Ng V."/>
            <person name="Clum A."/>
            <person name="Steindorff A."/>
            <person name="Ohm R.A."/>
            <person name="Martin F."/>
            <person name="Silar P."/>
            <person name="Natvig D.O."/>
            <person name="Lalanne C."/>
            <person name="Gautier V."/>
            <person name="Ament-Velasquez S.L."/>
            <person name="Kruys A."/>
            <person name="Hutchinson M.I."/>
            <person name="Powell A.J."/>
            <person name="Barry K."/>
            <person name="Miller A.N."/>
            <person name="Grigoriev I.V."/>
            <person name="Debuchy R."/>
            <person name="Gladieux P."/>
            <person name="Hiltunen Thoren M."/>
            <person name="Johannesson H."/>
        </authorList>
    </citation>
    <scope>NUCLEOTIDE SEQUENCE</scope>
    <source>
        <strain evidence="1">CBS 232.78</strain>
    </source>
</reference>
<name>A0AAE0N554_9PEZI</name>
<evidence type="ECO:0008006" key="3">
    <source>
        <dbReference type="Google" id="ProtNLM"/>
    </source>
</evidence>
<dbReference type="EMBL" id="JAULSW010000009">
    <property type="protein sequence ID" value="KAK3370573.1"/>
    <property type="molecule type" value="Genomic_DNA"/>
</dbReference>
<evidence type="ECO:0000313" key="2">
    <source>
        <dbReference type="Proteomes" id="UP001285441"/>
    </source>
</evidence>
<evidence type="ECO:0000313" key="1">
    <source>
        <dbReference type="EMBL" id="KAK3370573.1"/>
    </source>
</evidence>